<dbReference type="Proteomes" id="UP000219338">
    <property type="component" value="Unassembled WGS sequence"/>
</dbReference>
<keyword evidence="3" id="KW-1185">Reference proteome</keyword>
<protein>
    <recommendedName>
        <fullName evidence="4">Retrotransposon gag domain-containing protein</fullName>
    </recommendedName>
</protein>
<gene>
    <name evidence="2" type="ORF">ARMOST_19918</name>
</gene>
<reference evidence="3" key="1">
    <citation type="journal article" date="2017" name="Nat. Ecol. Evol.">
        <title>Genome expansion and lineage-specific genetic innovations in the forest pathogenic fungi Armillaria.</title>
        <authorList>
            <person name="Sipos G."/>
            <person name="Prasanna A.N."/>
            <person name="Walter M.C."/>
            <person name="O'Connor E."/>
            <person name="Balint B."/>
            <person name="Krizsan K."/>
            <person name="Kiss B."/>
            <person name="Hess J."/>
            <person name="Varga T."/>
            <person name="Slot J."/>
            <person name="Riley R."/>
            <person name="Boka B."/>
            <person name="Rigling D."/>
            <person name="Barry K."/>
            <person name="Lee J."/>
            <person name="Mihaltcheva S."/>
            <person name="LaButti K."/>
            <person name="Lipzen A."/>
            <person name="Waldron R."/>
            <person name="Moloney N.M."/>
            <person name="Sperisen C."/>
            <person name="Kredics L."/>
            <person name="Vagvoelgyi C."/>
            <person name="Patrignani A."/>
            <person name="Fitzpatrick D."/>
            <person name="Nagy I."/>
            <person name="Doyle S."/>
            <person name="Anderson J.B."/>
            <person name="Grigoriev I.V."/>
            <person name="Gueldener U."/>
            <person name="Muensterkoetter M."/>
            <person name="Nagy L.G."/>
        </authorList>
    </citation>
    <scope>NUCLEOTIDE SEQUENCE [LARGE SCALE GENOMIC DNA]</scope>
    <source>
        <strain evidence="3">C18/9</strain>
    </source>
</reference>
<dbReference type="AlphaFoldDB" id="A0A284S5V8"/>
<evidence type="ECO:0008006" key="4">
    <source>
        <dbReference type="Google" id="ProtNLM"/>
    </source>
</evidence>
<evidence type="ECO:0000313" key="3">
    <source>
        <dbReference type="Proteomes" id="UP000219338"/>
    </source>
</evidence>
<evidence type="ECO:0000313" key="2">
    <source>
        <dbReference type="EMBL" id="SJL16394.1"/>
    </source>
</evidence>
<feature type="compositionally biased region" description="Basic and acidic residues" evidence="1">
    <location>
        <begin position="19"/>
        <end position="30"/>
    </location>
</feature>
<feature type="region of interest" description="Disordered" evidence="1">
    <location>
        <begin position="1"/>
        <end position="38"/>
    </location>
</feature>
<name>A0A284S5V8_ARMOS</name>
<evidence type="ECO:0000256" key="1">
    <source>
        <dbReference type="SAM" id="MobiDB-lite"/>
    </source>
</evidence>
<dbReference type="OrthoDB" id="3068543at2759"/>
<sequence length="190" mass="21823">MTGHDMIWDFTQPPDNDNDNDKRKKPDRGRPKVPNYHRPLYEWSNQFSVPRPPPGKGRPHSMPQPIGLAPSNATYLSIKPILMQLPKPFKGAHDDIKHFIGDCITYFEASMAATLIHKLVFRYPIWPEFVAMLTSQFRDPAIKIIHKRKMFKVHMGQNPASQFFYKLEKEAKLAGRQSDEGERGTLIAAV</sequence>
<accession>A0A284S5V8</accession>
<dbReference type="EMBL" id="FUEG01000034">
    <property type="protein sequence ID" value="SJL16394.1"/>
    <property type="molecule type" value="Genomic_DNA"/>
</dbReference>
<organism evidence="2 3">
    <name type="scientific">Armillaria ostoyae</name>
    <name type="common">Armillaria root rot fungus</name>
    <dbReference type="NCBI Taxonomy" id="47428"/>
    <lineage>
        <taxon>Eukaryota</taxon>
        <taxon>Fungi</taxon>
        <taxon>Dikarya</taxon>
        <taxon>Basidiomycota</taxon>
        <taxon>Agaricomycotina</taxon>
        <taxon>Agaricomycetes</taxon>
        <taxon>Agaricomycetidae</taxon>
        <taxon>Agaricales</taxon>
        <taxon>Marasmiineae</taxon>
        <taxon>Physalacriaceae</taxon>
        <taxon>Armillaria</taxon>
    </lineage>
</organism>
<feature type="region of interest" description="Disordered" evidence="1">
    <location>
        <begin position="44"/>
        <end position="63"/>
    </location>
</feature>
<proteinExistence type="predicted"/>